<feature type="region of interest" description="Disordered" evidence="1">
    <location>
        <begin position="1"/>
        <end position="59"/>
    </location>
</feature>
<feature type="compositionally biased region" description="Basic and acidic residues" evidence="1">
    <location>
        <begin position="48"/>
        <end position="59"/>
    </location>
</feature>
<keyword evidence="3" id="KW-1185">Reference proteome</keyword>
<name>A0A6G1IDM3_9PLEO</name>
<dbReference type="Proteomes" id="UP000799291">
    <property type="component" value="Unassembled WGS sequence"/>
</dbReference>
<feature type="compositionally biased region" description="Polar residues" evidence="1">
    <location>
        <begin position="121"/>
        <end position="136"/>
    </location>
</feature>
<evidence type="ECO:0000313" key="3">
    <source>
        <dbReference type="Proteomes" id="UP000799291"/>
    </source>
</evidence>
<accession>A0A6G1IDM3</accession>
<evidence type="ECO:0000313" key="2">
    <source>
        <dbReference type="EMBL" id="KAF2676071.1"/>
    </source>
</evidence>
<organism evidence="2 3">
    <name type="scientific">Lentithecium fluviatile CBS 122367</name>
    <dbReference type="NCBI Taxonomy" id="1168545"/>
    <lineage>
        <taxon>Eukaryota</taxon>
        <taxon>Fungi</taxon>
        <taxon>Dikarya</taxon>
        <taxon>Ascomycota</taxon>
        <taxon>Pezizomycotina</taxon>
        <taxon>Dothideomycetes</taxon>
        <taxon>Pleosporomycetidae</taxon>
        <taxon>Pleosporales</taxon>
        <taxon>Massarineae</taxon>
        <taxon>Lentitheciaceae</taxon>
        <taxon>Lentithecium</taxon>
    </lineage>
</organism>
<sequence length="142" mass="15020">MSSSQHTSAAPPANGQVPPPAASPAKVQAPTSSPLETATPAPPPCPRNIEDCPEFRESPPIEQMMATIEEIQKIPGLMDSVAASKAAQCYQSTTVEEAMDATKWTEDFGGLDSSDKVSNKDLPNNPANHTQSPTMDDSQERG</sequence>
<gene>
    <name evidence="2" type="ORF">K458DRAFT_397317</name>
</gene>
<dbReference type="EMBL" id="MU005640">
    <property type="protein sequence ID" value="KAF2676071.1"/>
    <property type="molecule type" value="Genomic_DNA"/>
</dbReference>
<evidence type="ECO:0000256" key="1">
    <source>
        <dbReference type="SAM" id="MobiDB-lite"/>
    </source>
</evidence>
<feature type="region of interest" description="Disordered" evidence="1">
    <location>
        <begin position="106"/>
        <end position="142"/>
    </location>
</feature>
<dbReference type="AlphaFoldDB" id="A0A6G1IDM3"/>
<proteinExistence type="predicted"/>
<protein>
    <submittedName>
        <fullName evidence="2">Uncharacterized protein</fullName>
    </submittedName>
</protein>
<reference evidence="2" key="1">
    <citation type="journal article" date="2020" name="Stud. Mycol.">
        <title>101 Dothideomycetes genomes: a test case for predicting lifestyles and emergence of pathogens.</title>
        <authorList>
            <person name="Haridas S."/>
            <person name="Albert R."/>
            <person name="Binder M."/>
            <person name="Bloem J."/>
            <person name="Labutti K."/>
            <person name="Salamov A."/>
            <person name="Andreopoulos B."/>
            <person name="Baker S."/>
            <person name="Barry K."/>
            <person name="Bills G."/>
            <person name="Bluhm B."/>
            <person name="Cannon C."/>
            <person name="Castanera R."/>
            <person name="Culley D."/>
            <person name="Daum C."/>
            <person name="Ezra D."/>
            <person name="Gonzalez J."/>
            <person name="Henrissat B."/>
            <person name="Kuo A."/>
            <person name="Liang C."/>
            <person name="Lipzen A."/>
            <person name="Lutzoni F."/>
            <person name="Magnuson J."/>
            <person name="Mondo S."/>
            <person name="Nolan M."/>
            <person name="Ohm R."/>
            <person name="Pangilinan J."/>
            <person name="Park H.-J."/>
            <person name="Ramirez L."/>
            <person name="Alfaro M."/>
            <person name="Sun H."/>
            <person name="Tritt A."/>
            <person name="Yoshinaga Y."/>
            <person name="Zwiers L.-H."/>
            <person name="Turgeon B."/>
            <person name="Goodwin S."/>
            <person name="Spatafora J."/>
            <person name="Crous P."/>
            <person name="Grigoriev I."/>
        </authorList>
    </citation>
    <scope>NUCLEOTIDE SEQUENCE</scope>
    <source>
        <strain evidence="2">CBS 122367</strain>
    </source>
</reference>